<organism evidence="7 8">
    <name type="scientific">Callorhinchus milii</name>
    <name type="common">Ghost shark</name>
    <dbReference type="NCBI Taxonomy" id="7868"/>
    <lineage>
        <taxon>Eukaryota</taxon>
        <taxon>Metazoa</taxon>
        <taxon>Chordata</taxon>
        <taxon>Craniata</taxon>
        <taxon>Vertebrata</taxon>
        <taxon>Chondrichthyes</taxon>
        <taxon>Holocephali</taxon>
        <taxon>Chimaeriformes</taxon>
        <taxon>Callorhinchidae</taxon>
        <taxon>Callorhinchus</taxon>
    </lineage>
</organism>
<evidence type="ECO:0000313" key="8">
    <source>
        <dbReference type="Proteomes" id="UP000314986"/>
    </source>
</evidence>
<evidence type="ECO:0000256" key="6">
    <source>
        <dbReference type="SAM" id="MobiDB-lite"/>
    </source>
</evidence>
<reference evidence="7" key="4">
    <citation type="submission" date="2025-08" db="UniProtKB">
        <authorList>
            <consortium name="Ensembl"/>
        </authorList>
    </citation>
    <scope>IDENTIFICATION</scope>
</reference>
<dbReference type="Pfam" id="PF12309">
    <property type="entry name" value="KBP_C"/>
    <property type="match status" value="1"/>
</dbReference>
<keyword evidence="8" id="KW-1185">Reference proteome</keyword>
<evidence type="ECO:0000256" key="2">
    <source>
        <dbReference type="ARBA" id="ARBA00010305"/>
    </source>
</evidence>
<sequence>MAEEEMLSEQERHKRFEKVATQTLYYLAQVYKHLDMDEKAARYCHTTLQRQLETRDYNPVEWTINAATLSQYYISKELYMEARLCLAGATVIFEELGDVSLESAAEELGAYLNLHDWLGQKKSDISRCWIKYCLFLLQDSRKLLEDDIAELDPERQDELRAQQAREEEEKERGRKKAVQFGSSETFDSILSAEEKVTCLYPVDFQSARQVFLFGQSHVLESKKFFQLDGHTRDHVEVVQDHSALFKALAFFEEDHERRCKMHKRRVDMLEAVHKELNPQYYLLVCRQLQFEIADAYYQMMMLKVTIANGLEDLDQRNIKKINHLAHAAISSYQLFLDSLRDADKQFPSELESDVLRPALFAKFRMGYLHNKIITAEPRGQLENTQNSLDCYSFVVDYCQSHEEAIAAVEMELELCTEMTGLLAARVKQLRTKLLAEP</sequence>
<comment type="similarity">
    <text evidence="2">Belongs to the KIF-binding protein family.</text>
</comment>
<protein>
    <recommendedName>
        <fullName evidence="3">KIF-binding protein</fullName>
    </recommendedName>
</protein>
<reference evidence="8" key="3">
    <citation type="journal article" date="2014" name="Nature">
        <title>Elephant shark genome provides unique insights into gnathostome evolution.</title>
        <authorList>
            <consortium name="International Elephant Shark Genome Sequencing Consortium"/>
            <person name="Venkatesh B."/>
            <person name="Lee A.P."/>
            <person name="Ravi V."/>
            <person name="Maurya A.K."/>
            <person name="Lian M.M."/>
            <person name="Swann J.B."/>
            <person name="Ohta Y."/>
            <person name="Flajnik M.F."/>
            <person name="Sutoh Y."/>
            <person name="Kasahara M."/>
            <person name="Hoon S."/>
            <person name="Gangu V."/>
            <person name="Roy S.W."/>
            <person name="Irimia M."/>
            <person name="Korzh V."/>
            <person name="Kondrychyn I."/>
            <person name="Lim Z.W."/>
            <person name="Tay B.H."/>
            <person name="Tohari S."/>
            <person name="Kong K.W."/>
            <person name="Ho S."/>
            <person name="Lorente-Galdos B."/>
            <person name="Quilez J."/>
            <person name="Marques-Bonet T."/>
            <person name="Raney B.J."/>
            <person name="Ingham P.W."/>
            <person name="Tay A."/>
            <person name="Hillier L.W."/>
            <person name="Minx P."/>
            <person name="Boehm T."/>
            <person name="Wilson R.K."/>
            <person name="Brenner S."/>
            <person name="Warren W.C."/>
        </authorList>
    </citation>
    <scope>NUCLEOTIDE SEQUENCE [LARGE SCALE GENOMIC DNA]</scope>
</reference>
<feature type="compositionally biased region" description="Basic and acidic residues" evidence="6">
    <location>
        <begin position="155"/>
        <end position="172"/>
    </location>
</feature>
<reference evidence="8" key="1">
    <citation type="journal article" date="2006" name="Science">
        <title>Ancient noncoding elements conserved in the human genome.</title>
        <authorList>
            <person name="Venkatesh B."/>
            <person name="Kirkness E.F."/>
            <person name="Loh Y.H."/>
            <person name="Halpern A.L."/>
            <person name="Lee A.P."/>
            <person name="Johnson J."/>
            <person name="Dandona N."/>
            <person name="Viswanathan L.D."/>
            <person name="Tay A."/>
            <person name="Venter J.C."/>
            <person name="Strausberg R.L."/>
            <person name="Brenner S."/>
        </authorList>
    </citation>
    <scope>NUCLEOTIDE SEQUENCE [LARGE SCALE GENOMIC DNA]</scope>
</reference>
<evidence type="ECO:0000256" key="1">
    <source>
        <dbReference type="ARBA" id="ARBA00004245"/>
    </source>
</evidence>
<evidence type="ECO:0000256" key="5">
    <source>
        <dbReference type="ARBA" id="ARBA00023212"/>
    </source>
</evidence>
<dbReference type="PANTHER" id="PTHR46321:SF1">
    <property type="entry name" value="KIF-BINDING PROTEIN"/>
    <property type="match status" value="1"/>
</dbReference>
<gene>
    <name evidence="7" type="primary">kifbp</name>
</gene>
<reference evidence="8" key="2">
    <citation type="journal article" date="2007" name="PLoS Biol.">
        <title>Survey sequencing and comparative analysis of the elephant shark (Callorhinchus milii) genome.</title>
        <authorList>
            <person name="Venkatesh B."/>
            <person name="Kirkness E.F."/>
            <person name="Loh Y.H."/>
            <person name="Halpern A.L."/>
            <person name="Lee A.P."/>
            <person name="Johnson J."/>
            <person name="Dandona N."/>
            <person name="Viswanathan L.D."/>
            <person name="Tay A."/>
            <person name="Venter J.C."/>
            <person name="Strausberg R.L."/>
            <person name="Brenner S."/>
        </authorList>
    </citation>
    <scope>NUCLEOTIDE SEQUENCE [LARGE SCALE GENOMIC DNA]</scope>
</reference>
<dbReference type="InterPro" id="IPR022083">
    <property type="entry name" value="KBP"/>
</dbReference>
<dbReference type="Ensembl" id="ENSCMIT00000046006.1">
    <property type="protein sequence ID" value="ENSCMIP00000045356.1"/>
    <property type="gene ID" value="ENSCMIG00000018725.1"/>
</dbReference>
<dbReference type="PANTHER" id="PTHR46321">
    <property type="entry name" value="KIF1-BINDING PROTEIN"/>
    <property type="match status" value="1"/>
</dbReference>
<dbReference type="GO" id="GO:1990535">
    <property type="term" value="P:neuron projection maintenance"/>
    <property type="evidence" value="ECO:0007669"/>
    <property type="project" value="TreeGrafter"/>
</dbReference>
<dbReference type="GeneTree" id="ENSGT00390000013819"/>
<evidence type="ECO:0000256" key="4">
    <source>
        <dbReference type="ARBA" id="ARBA00022490"/>
    </source>
</evidence>
<proteinExistence type="inferred from homology"/>
<dbReference type="GO" id="GO:0021952">
    <property type="term" value="P:central nervous system projection neuron axonogenesis"/>
    <property type="evidence" value="ECO:0007669"/>
    <property type="project" value="TreeGrafter"/>
</dbReference>
<name>A0A4W3K1Y4_CALMI</name>
<evidence type="ECO:0000256" key="3">
    <source>
        <dbReference type="ARBA" id="ARBA00016840"/>
    </source>
</evidence>
<accession>A0A4W3K1Y4</accession>
<dbReference type="GO" id="GO:0000226">
    <property type="term" value="P:microtubule cytoskeleton organization"/>
    <property type="evidence" value="ECO:0007669"/>
    <property type="project" value="TreeGrafter"/>
</dbReference>
<feature type="region of interest" description="Disordered" evidence="6">
    <location>
        <begin position="155"/>
        <end position="176"/>
    </location>
</feature>
<keyword evidence="4" id="KW-0963">Cytoplasm</keyword>
<evidence type="ECO:0000313" key="7">
    <source>
        <dbReference type="Ensembl" id="ENSCMIP00000045356.1"/>
    </source>
</evidence>
<dbReference type="GO" id="GO:0005856">
    <property type="term" value="C:cytoskeleton"/>
    <property type="evidence" value="ECO:0007669"/>
    <property type="project" value="UniProtKB-SubCell"/>
</dbReference>
<comment type="subcellular location">
    <subcellularLocation>
        <location evidence="1">Cytoplasm</location>
        <location evidence="1">Cytoskeleton</location>
    </subcellularLocation>
</comment>
<reference evidence="7" key="5">
    <citation type="submission" date="2025-09" db="UniProtKB">
        <authorList>
            <consortium name="Ensembl"/>
        </authorList>
    </citation>
    <scope>IDENTIFICATION</scope>
</reference>
<dbReference type="AlphaFoldDB" id="A0A4W3K1Y4"/>
<keyword evidence="5" id="KW-0206">Cytoskeleton</keyword>
<dbReference type="Proteomes" id="UP000314986">
    <property type="component" value="Unassembled WGS sequence"/>
</dbReference>